<dbReference type="Proteomes" id="UP000247409">
    <property type="component" value="Unassembled WGS sequence"/>
</dbReference>
<proteinExistence type="predicted"/>
<dbReference type="OrthoDB" id="38730at2759"/>
<sequence>MAFVNSVPLTSSLKCLSGHYRCRSTSRRIARSRSVVRMQTWSDPAVTKEYMDYLSGIDQREEKSDCQSTIVGLGRIGDFLRSQGDGTDLVILRGEQIPPDAPGPVYLCTRNDDLEDIIKNCPPEKKDDLVFLQNGMLERFLRKYDCSTNTRANLYFSVTKKGADPIDGITETDPEGLTTVCGKWEGAFAERLEKAGLTCKVLKERDFRRSQLEKLIWISVFNLLGAVHGKIPVGEVARMHVKEVTEMGVELATMIRFTLTVGMMPNIEKRLIAYGNCVKDFPTALKEFKWRNGFFYDYSMLAKRNGLPDPTPMHTGYLEDGKSMGLIDW</sequence>
<evidence type="ECO:0000313" key="1">
    <source>
        <dbReference type="EMBL" id="PXF43360.1"/>
    </source>
</evidence>
<protein>
    <submittedName>
        <fullName evidence="1">Uncharacterized protein</fullName>
    </submittedName>
</protein>
<comment type="caution">
    <text evidence="1">The sequence shown here is derived from an EMBL/GenBank/DDBJ whole genome shotgun (WGS) entry which is preliminary data.</text>
</comment>
<dbReference type="STRING" id="448386.A0A2V3IQE1"/>
<reference evidence="1 2" key="1">
    <citation type="journal article" date="2018" name="Mol. Biol. Evol.">
        <title>Analysis of the draft genome of the red seaweed Gracilariopsis chorda provides insights into genome size evolution in Rhodophyta.</title>
        <authorList>
            <person name="Lee J."/>
            <person name="Yang E.C."/>
            <person name="Graf L."/>
            <person name="Yang J.H."/>
            <person name="Qiu H."/>
            <person name="Zel Zion U."/>
            <person name="Chan C.X."/>
            <person name="Stephens T.G."/>
            <person name="Weber A.P.M."/>
            <person name="Boo G.H."/>
            <person name="Boo S.M."/>
            <person name="Kim K.M."/>
            <person name="Shin Y."/>
            <person name="Jung M."/>
            <person name="Lee S.J."/>
            <person name="Yim H.S."/>
            <person name="Lee J.H."/>
            <person name="Bhattacharya D."/>
            <person name="Yoon H.S."/>
        </authorList>
    </citation>
    <scope>NUCLEOTIDE SEQUENCE [LARGE SCALE GENOMIC DNA]</scope>
    <source>
        <strain evidence="1 2">SKKU-2015</strain>
        <tissue evidence="1">Whole body</tissue>
    </source>
</reference>
<evidence type="ECO:0000313" key="2">
    <source>
        <dbReference type="Proteomes" id="UP000247409"/>
    </source>
</evidence>
<dbReference type="PANTHER" id="PTHR34044:SF1">
    <property type="entry name" value="NUCLEAR PROTEIN"/>
    <property type="match status" value="1"/>
</dbReference>
<dbReference type="EMBL" id="NBIV01000128">
    <property type="protein sequence ID" value="PXF43360.1"/>
    <property type="molecule type" value="Genomic_DNA"/>
</dbReference>
<keyword evidence="2" id="KW-1185">Reference proteome</keyword>
<dbReference type="AlphaFoldDB" id="A0A2V3IQE1"/>
<gene>
    <name evidence="1" type="ORF">BWQ96_06923</name>
</gene>
<accession>A0A2V3IQE1</accession>
<dbReference type="PANTHER" id="PTHR34044">
    <property type="entry name" value="NUCLEAR PROTEIN"/>
    <property type="match status" value="1"/>
</dbReference>
<name>A0A2V3IQE1_9FLOR</name>
<organism evidence="1 2">
    <name type="scientific">Gracilariopsis chorda</name>
    <dbReference type="NCBI Taxonomy" id="448386"/>
    <lineage>
        <taxon>Eukaryota</taxon>
        <taxon>Rhodophyta</taxon>
        <taxon>Florideophyceae</taxon>
        <taxon>Rhodymeniophycidae</taxon>
        <taxon>Gracilariales</taxon>
        <taxon>Gracilariaceae</taxon>
        <taxon>Gracilariopsis</taxon>
    </lineage>
</organism>